<comment type="caution">
    <text evidence="4">The sequence shown here is derived from an EMBL/GenBank/DDBJ whole genome shotgun (WGS) entry which is preliminary data.</text>
</comment>
<dbReference type="Pfam" id="PF03641">
    <property type="entry name" value="Lysine_decarbox"/>
    <property type="match status" value="1"/>
</dbReference>
<dbReference type="EC" id="3.2.2.4" evidence="2"/>
<dbReference type="InterPro" id="IPR031100">
    <property type="entry name" value="LOG_fam"/>
</dbReference>
<dbReference type="PANTHER" id="PTHR43393">
    <property type="entry name" value="CYTOKININ RIBOSIDE 5'-MONOPHOSPHATE PHOSPHORIBOHYDROLASE"/>
    <property type="match status" value="1"/>
</dbReference>
<name>A0A973A9V4_9GAMM</name>
<evidence type="ECO:0000313" key="5">
    <source>
        <dbReference type="Proteomes" id="UP000754644"/>
    </source>
</evidence>
<proteinExistence type="predicted"/>
<evidence type="ECO:0000313" key="4">
    <source>
        <dbReference type="EMBL" id="NQV65867.1"/>
    </source>
</evidence>
<dbReference type="Proteomes" id="UP000754644">
    <property type="component" value="Unassembled WGS sequence"/>
</dbReference>
<dbReference type="SUPFAM" id="SSF102405">
    <property type="entry name" value="MCP/YpsA-like"/>
    <property type="match status" value="1"/>
</dbReference>
<dbReference type="GO" id="GO:0005829">
    <property type="term" value="C:cytosol"/>
    <property type="evidence" value="ECO:0007669"/>
    <property type="project" value="TreeGrafter"/>
</dbReference>
<dbReference type="PANTHER" id="PTHR43393:SF3">
    <property type="entry name" value="LYSINE DECARBOXYLASE-LIKE PROTEIN"/>
    <property type="match status" value="1"/>
</dbReference>
<feature type="non-terminal residue" evidence="4">
    <location>
        <position position="1"/>
    </location>
</feature>
<dbReference type="AlphaFoldDB" id="A0A973A9V4"/>
<reference evidence="4" key="1">
    <citation type="submission" date="2020-05" db="EMBL/GenBank/DDBJ databases">
        <title>Sulfur intermediates as new biogeochemical hubs in an aquatic model microbial ecosystem.</title>
        <authorList>
            <person name="Vigneron A."/>
        </authorList>
    </citation>
    <scope>NUCLEOTIDE SEQUENCE</scope>
    <source>
        <strain evidence="4">Bin.250</strain>
    </source>
</reference>
<sequence>AADAGGESIGLNITLPHEQKPNGYITPALCFQFHYFAIRKMHFLLRAQALIIFPGGFGTLDELFETLTLIQTQKIKALPIIAFDRDYWESLLNFDLLVDEGMISPADRDLIQFVESADEAWRIVRDHIQDNGERYLVADESD</sequence>
<accession>A0A973A9V4</accession>
<evidence type="ECO:0000256" key="1">
    <source>
        <dbReference type="ARBA" id="ARBA00000274"/>
    </source>
</evidence>
<dbReference type="InterPro" id="IPR052341">
    <property type="entry name" value="LOG_family_nucleotidases"/>
</dbReference>
<evidence type="ECO:0000256" key="2">
    <source>
        <dbReference type="ARBA" id="ARBA00011985"/>
    </source>
</evidence>
<protein>
    <recommendedName>
        <fullName evidence="3">AMP nucleosidase</fullName>
        <ecNumber evidence="2">3.2.2.4</ecNumber>
    </recommendedName>
    <alternativeName>
        <fullName evidence="3">AMP nucleosidase</fullName>
    </alternativeName>
</protein>
<dbReference type="GO" id="GO:0008714">
    <property type="term" value="F:AMP nucleosidase activity"/>
    <property type="evidence" value="ECO:0007669"/>
    <property type="project" value="UniProtKB-EC"/>
</dbReference>
<evidence type="ECO:0000256" key="3">
    <source>
        <dbReference type="ARBA" id="ARBA00031983"/>
    </source>
</evidence>
<gene>
    <name evidence="4" type="ORF">HQ497_10940</name>
</gene>
<dbReference type="Gene3D" id="3.40.50.450">
    <property type="match status" value="1"/>
</dbReference>
<comment type="catalytic activity">
    <reaction evidence="1">
        <text>AMP + H2O = D-ribose 5-phosphate + adenine</text>
        <dbReference type="Rhea" id="RHEA:20129"/>
        <dbReference type="ChEBI" id="CHEBI:15377"/>
        <dbReference type="ChEBI" id="CHEBI:16708"/>
        <dbReference type="ChEBI" id="CHEBI:78346"/>
        <dbReference type="ChEBI" id="CHEBI:456215"/>
        <dbReference type="EC" id="3.2.2.4"/>
    </reaction>
</comment>
<dbReference type="EMBL" id="JABMOJ010000415">
    <property type="protein sequence ID" value="NQV65867.1"/>
    <property type="molecule type" value="Genomic_DNA"/>
</dbReference>
<organism evidence="4 5">
    <name type="scientific">SAR86 cluster bacterium</name>
    <dbReference type="NCBI Taxonomy" id="2030880"/>
    <lineage>
        <taxon>Bacteria</taxon>
        <taxon>Pseudomonadati</taxon>
        <taxon>Pseudomonadota</taxon>
        <taxon>Gammaproteobacteria</taxon>
        <taxon>SAR86 cluster</taxon>
    </lineage>
</organism>